<protein>
    <submittedName>
        <fullName evidence="2">Uncharacterized protein</fullName>
    </submittedName>
</protein>
<sequence>MGLGGLCSISTPFYNVVNIYVAKSKNMKTGKTNLNIFHIITMSNRTGGIWHMNRKLIIDGNAIYEIDEDCMLKNRVDGKEDEKEEGTGKKKDKDGNGK</sequence>
<name>C0BWR7_9FIRM</name>
<feature type="region of interest" description="Disordered" evidence="1">
    <location>
        <begin position="75"/>
        <end position="98"/>
    </location>
</feature>
<evidence type="ECO:0000313" key="2">
    <source>
        <dbReference type="EMBL" id="EEG75516.1"/>
    </source>
</evidence>
<dbReference type="Proteomes" id="UP000004893">
    <property type="component" value="Unassembled WGS sequence"/>
</dbReference>
<gene>
    <name evidence="2" type="ORF">CLOHYLEM_04252</name>
</gene>
<accession>C0BWR7</accession>
<reference evidence="2" key="2">
    <citation type="submission" date="2013-06" db="EMBL/GenBank/DDBJ databases">
        <title>Draft genome sequence of Clostridium hylemonae (DSM 15053).</title>
        <authorList>
            <person name="Sudarsanam P."/>
            <person name="Ley R."/>
            <person name="Guruge J."/>
            <person name="Turnbaugh P.J."/>
            <person name="Mahowald M."/>
            <person name="Liep D."/>
            <person name="Gordon J."/>
        </authorList>
    </citation>
    <scope>NUCLEOTIDE SEQUENCE</scope>
    <source>
        <strain evidence="2">DSM 15053</strain>
    </source>
</reference>
<dbReference type="EMBL" id="ABYI02000007">
    <property type="protein sequence ID" value="EEG75516.1"/>
    <property type="molecule type" value="Genomic_DNA"/>
</dbReference>
<keyword evidence="3" id="KW-1185">Reference proteome</keyword>
<evidence type="ECO:0000256" key="1">
    <source>
        <dbReference type="SAM" id="MobiDB-lite"/>
    </source>
</evidence>
<dbReference type="STRING" id="553973.CLOHYLEM_04252"/>
<organism evidence="2 3">
    <name type="scientific">[Clostridium] hylemonae DSM 15053</name>
    <dbReference type="NCBI Taxonomy" id="553973"/>
    <lineage>
        <taxon>Bacteria</taxon>
        <taxon>Bacillati</taxon>
        <taxon>Bacillota</taxon>
        <taxon>Clostridia</taxon>
        <taxon>Lachnospirales</taxon>
        <taxon>Lachnospiraceae</taxon>
    </lineage>
</organism>
<reference evidence="2" key="1">
    <citation type="submission" date="2009-02" db="EMBL/GenBank/DDBJ databases">
        <authorList>
            <person name="Fulton L."/>
            <person name="Clifton S."/>
            <person name="Fulton B."/>
            <person name="Xu J."/>
            <person name="Minx P."/>
            <person name="Pepin K.H."/>
            <person name="Johnson M."/>
            <person name="Bhonagiri V."/>
            <person name="Nash W.E."/>
            <person name="Mardis E.R."/>
            <person name="Wilson R.K."/>
        </authorList>
    </citation>
    <scope>NUCLEOTIDE SEQUENCE [LARGE SCALE GENOMIC DNA]</scope>
    <source>
        <strain evidence="2">DSM 15053</strain>
    </source>
</reference>
<dbReference type="AlphaFoldDB" id="C0BWR7"/>
<comment type="caution">
    <text evidence="2">The sequence shown here is derived from an EMBL/GenBank/DDBJ whole genome shotgun (WGS) entry which is preliminary data.</text>
</comment>
<dbReference type="HOGENOM" id="CLU_2328782_0_0_9"/>
<proteinExistence type="predicted"/>
<evidence type="ECO:0000313" key="3">
    <source>
        <dbReference type="Proteomes" id="UP000004893"/>
    </source>
</evidence>